<dbReference type="AlphaFoldDB" id="A0A7W9AK59"/>
<protein>
    <submittedName>
        <fullName evidence="1">Uncharacterized protein</fullName>
    </submittedName>
</protein>
<proteinExistence type="predicted"/>
<name>A0A7W9AK59_9SPHN</name>
<accession>A0A7W9AK59</accession>
<reference evidence="1 2" key="1">
    <citation type="submission" date="2020-08" db="EMBL/GenBank/DDBJ databases">
        <title>Genomic Encyclopedia of Type Strains, Phase IV (KMG-IV): sequencing the most valuable type-strain genomes for metagenomic binning, comparative biology and taxonomic classification.</title>
        <authorList>
            <person name="Goeker M."/>
        </authorList>
    </citation>
    <scope>NUCLEOTIDE SEQUENCE [LARGE SCALE GENOMIC DNA]</scope>
    <source>
        <strain evidence="1 2">DSM 25079</strain>
    </source>
</reference>
<dbReference type="EMBL" id="JACIJC010000005">
    <property type="protein sequence ID" value="MBB5686966.1"/>
    <property type="molecule type" value="Genomic_DNA"/>
</dbReference>
<sequence>MSRSATLLIIVLVVIIGGLYVLSTIDAEQPQTRVEKPIANEALAK</sequence>
<evidence type="ECO:0000313" key="1">
    <source>
        <dbReference type="EMBL" id="MBB5686966.1"/>
    </source>
</evidence>
<comment type="caution">
    <text evidence="1">The sequence shown here is derived from an EMBL/GenBank/DDBJ whole genome shotgun (WGS) entry which is preliminary data.</text>
</comment>
<dbReference type="Proteomes" id="UP000549617">
    <property type="component" value="Unassembled WGS sequence"/>
</dbReference>
<evidence type="ECO:0000313" key="2">
    <source>
        <dbReference type="Proteomes" id="UP000549617"/>
    </source>
</evidence>
<gene>
    <name evidence="1" type="ORF">FHS49_002994</name>
</gene>
<dbReference type="RefSeq" id="WP_184019988.1">
    <property type="nucleotide sequence ID" value="NZ_JACIJC010000005.1"/>
</dbReference>
<keyword evidence="2" id="KW-1185">Reference proteome</keyword>
<organism evidence="1 2">
    <name type="scientific">Sphingobium boeckii</name>
    <dbReference type="NCBI Taxonomy" id="1082345"/>
    <lineage>
        <taxon>Bacteria</taxon>
        <taxon>Pseudomonadati</taxon>
        <taxon>Pseudomonadota</taxon>
        <taxon>Alphaproteobacteria</taxon>
        <taxon>Sphingomonadales</taxon>
        <taxon>Sphingomonadaceae</taxon>
        <taxon>Sphingobium</taxon>
    </lineage>
</organism>